<proteinExistence type="predicted"/>
<gene>
    <name evidence="2" type="ORF">ACFSJF_14530</name>
</gene>
<dbReference type="Pfam" id="PF00583">
    <property type="entry name" value="Acetyltransf_1"/>
    <property type="match status" value="1"/>
</dbReference>
<dbReference type="PROSITE" id="PS51186">
    <property type="entry name" value="GNAT"/>
    <property type="match status" value="1"/>
</dbReference>
<dbReference type="Gene3D" id="3.40.630.30">
    <property type="match status" value="1"/>
</dbReference>
<dbReference type="RefSeq" id="WP_377558188.1">
    <property type="nucleotide sequence ID" value="NZ_JBHUHQ010000019.1"/>
</dbReference>
<evidence type="ECO:0000313" key="3">
    <source>
        <dbReference type="Proteomes" id="UP001597383"/>
    </source>
</evidence>
<dbReference type="InterPro" id="IPR000182">
    <property type="entry name" value="GNAT_dom"/>
</dbReference>
<dbReference type="EMBL" id="JBHUHQ010000019">
    <property type="protein sequence ID" value="MFD2045492.1"/>
    <property type="molecule type" value="Genomic_DNA"/>
</dbReference>
<keyword evidence="3" id="KW-1185">Reference proteome</keyword>
<reference evidence="3" key="1">
    <citation type="journal article" date="2019" name="Int. J. Syst. Evol. Microbiol.">
        <title>The Global Catalogue of Microorganisms (GCM) 10K type strain sequencing project: providing services to taxonomists for standard genome sequencing and annotation.</title>
        <authorList>
            <consortium name="The Broad Institute Genomics Platform"/>
            <consortium name="The Broad Institute Genome Sequencing Center for Infectious Disease"/>
            <person name="Wu L."/>
            <person name="Ma J."/>
        </authorList>
    </citation>
    <scope>NUCLEOTIDE SEQUENCE [LARGE SCALE GENOMIC DNA]</scope>
    <source>
        <strain evidence="3">R28</strain>
    </source>
</reference>
<evidence type="ECO:0000259" key="1">
    <source>
        <dbReference type="PROSITE" id="PS51186"/>
    </source>
</evidence>
<dbReference type="InterPro" id="IPR016181">
    <property type="entry name" value="Acyl_CoA_acyltransferase"/>
</dbReference>
<dbReference type="SUPFAM" id="SSF55729">
    <property type="entry name" value="Acyl-CoA N-acyltransferases (Nat)"/>
    <property type="match status" value="1"/>
</dbReference>
<comment type="caution">
    <text evidence="2">The sequence shown here is derived from an EMBL/GenBank/DDBJ whole genome shotgun (WGS) entry which is preliminary data.</text>
</comment>
<organism evidence="2 3">
    <name type="scientific">Ornithinibacillus salinisoli</name>
    <dbReference type="NCBI Taxonomy" id="1848459"/>
    <lineage>
        <taxon>Bacteria</taxon>
        <taxon>Bacillati</taxon>
        <taxon>Bacillota</taxon>
        <taxon>Bacilli</taxon>
        <taxon>Bacillales</taxon>
        <taxon>Bacillaceae</taxon>
        <taxon>Ornithinibacillus</taxon>
    </lineage>
</organism>
<protein>
    <submittedName>
        <fullName evidence="2">GNAT family N-acetyltransferase</fullName>
    </submittedName>
</protein>
<dbReference type="CDD" id="cd04301">
    <property type="entry name" value="NAT_SF"/>
    <property type="match status" value="1"/>
</dbReference>
<evidence type="ECO:0000313" key="2">
    <source>
        <dbReference type="EMBL" id="MFD2045492.1"/>
    </source>
</evidence>
<dbReference type="Proteomes" id="UP001597383">
    <property type="component" value="Unassembled WGS sequence"/>
</dbReference>
<sequence>MSSENHCICIAILDESIVGYGWLQDYGPHLRTGKTVHRFHDLFVLSDYRNRGAARAIFEYIIKWSELQGATWLQWNANPNSISFYEKLGYTSLPEEEEGYPFYEINFIQKSQM</sequence>
<feature type="domain" description="N-acetyltransferase" evidence="1">
    <location>
        <begin position="1"/>
        <end position="109"/>
    </location>
</feature>
<accession>A0ABW4W4J6</accession>
<name>A0ABW4W4J6_9BACI</name>